<feature type="compositionally biased region" description="Polar residues" evidence="1">
    <location>
        <begin position="24"/>
        <end position="37"/>
    </location>
</feature>
<accession>A0A9W8J8D3</accession>
<dbReference type="AlphaFoldDB" id="A0A9W8J8D3"/>
<protein>
    <submittedName>
        <fullName evidence="3">Uncharacterized protein</fullName>
    </submittedName>
</protein>
<keyword evidence="4" id="KW-1185">Reference proteome</keyword>
<feature type="compositionally biased region" description="Basic and acidic residues" evidence="1">
    <location>
        <begin position="1"/>
        <end position="18"/>
    </location>
</feature>
<keyword evidence="2" id="KW-0812">Transmembrane</keyword>
<comment type="caution">
    <text evidence="3">The sequence shown here is derived from an EMBL/GenBank/DDBJ whole genome shotgun (WGS) entry which is preliminary data.</text>
</comment>
<evidence type="ECO:0000256" key="2">
    <source>
        <dbReference type="SAM" id="Phobius"/>
    </source>
</evidence>
<proteinExistence type="predicted"/>
<organism evidence="3 4">
    <name type="scientific">Candolleomyces eurysporus</name>
    <dbReference type="NCBI Taxonomy" id="2828524"/>
    <lineage>
        <taxon>Eukaryota</taxon>
        <taxon>Fungi</taxon>
        <taxon>Dikarya</taxon>
        <taxon>Basidiomycota</taxon>
        <taxon>Agaricomycotina</taxon>
        <taxon>Agaricomycetes</taxon>
        <taxon>Agaricomycetidae</taxon>
        <taxon>Agaricales</taxon>
        <taxon>Agaricineae</taxon>
        <taxon>Psathyrellaceae</taxon>
        <taxon>Candolleomyces</taxon>
    </lineage>
</organism>
<evidence type="ECO:0000313" key="3">
    <source>
        <dbReference type="EMBL" id="KAJ2926290.1"/>
    </source>
</evidence>
<dbReference type="OrthoDB" id="2991366at2759"/>
<dbReference type="EMBL" id="JANBPK010001069">
    <property type="protein sequence ID" value="KAJ2926290.1"/>
    <property type="molecule type" value="Genomic_DNA"/>
</dbReference>
<gene>
    <name evidence="3" type="ORF">H1R20_g10801</name>
</gene>
<reference evidence="3" key="1">
    <citation type="submission" date="2022-06" db="EMBL/GenBank/DDBJ databases">
        <title>Genome Sequence of Candolleomyces eurysporus.</title>
        <authorList>
            <person name="Buettner E."/>
        </authorList>
    </citation>
    <scope>NUCLEOTIDE SEQUENCE</scope>
    <source>
        <strain evidence="3">VTCC 930004</strain>
    </source>
</reference>
<keyword evidence="2" id="KW-0472">Membrane</keyword>
<keyword evidence="2" id="KW-1133">Transmembrane helix</keyword>
<feature type="transmembrane region" description="Helical" evidence="2">
    <location>
        <begin position="47"/>
        <end position="69"/>
    </location>
</feature>
<feature type="transmembrane region" description="Helical" evidence="2">
    <location>
        <begin position="166"/>
        <end position="190"/>
    </location>
</feature>
<feature type="region of interest" description="Disordered" evidence="1">
    <location>
        <begin position="1"/>
        <end position="37"/>
    </location>
</feature>
<evidence type="ECO:0000313" key="4">
    <source>
        <dbReference type="Proteomes" id="UP001140091"/>
    </source>
</evidence>
<dbReference type="Proteomes" id="UP001140091">
    <property type="component" value="Unassembled WGS sequence"/>
</dbReference>
<evidence type="ECO:0000256" key="1">
    <source>
        <dbReference type="SAM" id="MobiDB-lite"/>
    </source>
</evidence>
<name>A0A9W8J8D3_9AGAR</name>
<feature type="non-terminal residue" evidence="3">
    <location>
        <position position="1"/>
    </location>
</feature>
<sequence length="342" mass="37859">MESPQTHELDDKPHDQNHNHQLPLDTQATDETLTKPPTRSQRFASDILLLVAILFMILWPWVFFGVVKAKHGIQMNDQLSEKVPRYPHQVGAIVTLIGTINRLIATLLFGKAVVRLGQELIAKNSAKNSEPEVTIFGVSALLAFRHMTMVWGARQWRQLVKERGRLVVVLLLLLSLGALALIPSGTASLITPAEFKKTSELEGTELDFTSDESRCRAWLDENKVENKCDWKTFGNTSFTACLGENQILDVIDSGRAKMTESLGITNETSSLNQLGVHGGIRFLGSTKGVLPIGPNGVPAFDSLNTQANPLLYPAIQRGIISYNYTLDQQGLETNDRGFTKRS</sequence>